<dbReference type="Gene3D" id="1.10.8.60">
    <property type="match status" value="1"/>
</dbReference>
<dbReference type="OrthoDB" id="7390113at2"/>
<dbReference type="InterPro" id="IPR027417">
    <property type="entry name" value="P-loop_NTPase"/>
</dbReference>
<protein>
    <submittedName>
        <fullName evidence="1">ATPase</fullName>
    </submittedName>
</protein>
<name>A0A845A700_9SPHN</name>
<dbReference type="AlphaFoldDB" id="A0A845A700"/>
<proteinExistence type="predicted"/>
<dbReference type="SUPFAM" id="SSF52540">
    <property type="entry name" value="P-loop containing nucleoside triphosphate hydrolases"/>
    <property type="match status" value="1"/>
</dbReference>
<dbReference type="Proteomes" id="UP000460561">
    <property type="component" value="Unassembled WGS sequence"/>
</dbReference>
<keyword evidence="2" id="KW-1185">Reference proteome</keyword>
<organism evidence="1 2">
    <name type="scientific">Altericroceibacterium indicum</name>
    <dbReference type="NCBI Taxonomy" id="374177"/>
    <lineage>
        <taxon>Bacteria</taxon>
        <taxon>Pseudomonadati</taxon>
        <taxon>Pseudomonadota</taxon>
        <taxon>Alphaproteobacteria</taxon>
        <taxon>Sphingomonadales</taxon>
        <taxon>Erythrobacteraceae</taxon>
        <taxon>Altericroceibacterium</taxon>
    </lineage>
</organism>
<dbReference type="RefSeq" id="WP_160738204.1">
    <property type="nucleotide sequence ID" value="NZ_WTYQ01000001.1"/>
</dbReference>
<dbReference type="EMBL" id="WTYQ01000001">
    <property type="protein sequence ID" value="MXP25033.1"/>
    <property type="molecule type" value="Genomic_DNA"/>
</dbReference>
<accession>A0A845A700</accession>
<reference evidence="1 2" key="1">
    <citation type="submission" date="2019-12" db="EMBL/GenBank/DDBJ databases">
        <title>Genomic-based taxomic classification of the family Erythrobacteraceae.</title>
        <authorList>
            <person name="Xu L."/>
        </authorList>
    </citation>
    <scope>NUCLEOTIDE SEQUENCE [LARGE SCALE GENOMIC DNA]</scope>
    <source>
        <strain evidence="1 2">DSM 18604</strain>
    </source>
</reference>
<comment type="caution">
    <text evidence="1">The sequence shown here is derived from an EMBL/GenBank/DDBJ whole genome shotgun (WGS) entry which is preliminary data.</text>
</comment>
<evidence type="ECO:0000313" key="2">
    <source>
        <dbReference type="Proteomes" id="UP000460561"/>
    </source>
</evidence>
<evidence type="ECO:0000313" key="1">
    <source>
        <dbReference type="EMBL" id="MXP25033.1"/>
    </source>
</evidence>
<sequence>MSTFQFALPFRPGSGEGPARIVIGDANASVAEAMHKTEDWPFHTAILTGPRRSGKSLFARWFVESGRGEAIDDAPLMDEDALFHRWNRAQEMKRPLLLVAGPAPWTIGLPDLKSRLGAAMQLEILPPDDNMAAELLLSLARERSLPLGPDAAAYLVPRALRGYEELAGLVAAIDRISLERKTPPKLAIWRAAVEEQKSKMG</sequence>
<gene>
    <name evidence="1" type="ORF">GRI39_03090</name>
</gene>